<evidence type="ECO:0000256" key="1">
    <source>
        <dbReference type="SAM" id="MobiDB-lite"/>
    </source>
</evidence>
<proteinExistence type="predicted"/>
<dbReference type="SUPFAM" id="SSF53448">
    <property type="entry name" value="Nucleotide-diphospho-sugar transferases"/>
    <property type="match status" value="1"/>
</dbReference>
<dbReference type="STRING" id="589865.DaAHT2_0466"/>
<evidence type="ECO:0000259" key="2">
    <source>
        <dbReference type="Pfam" id="PF00535"/>
    </source>
</evidence>
<dbReference type="InterPro" id="IPR001173">
    <property type="entry name" value="Glyco_trans_2-like"/>
</dbReference>
<dbReference type="Pfam" id="PF00535">
    <property type="entry name" value="Glycos_transf_2"/>
    <property type="match status" value="2"/>
</dbReference>
<dbReference type="InterPro" id="IPR050834">
    <property type="entry name" value="Glycosyltransf_2"/>
</dbReference>
<dbReference type="InterPro" id="IPR029044">
    <property type="entry name" value="Nucleotide-diphossugar_trans"/>
</dbReference>
<feature type="region of interest" description="Disordered" evidence="1">
    <location>
        <begin position="64"/>
        <end position="84"/>
    </location>
</feature>
<dbReference type="PANTHER" id="PTHR43685:SF2">
    <property type="entry name" value="GLYCOSYLTRANSFERASE 2-LIKE DOMAIN-CONTAINING PROTEIN"/>
    <property type="match status" value="1"/>
</dbReference>
<dbReference type="GO" id="GO:0016740">
    <property type="term" value="F:transferase activity"/>
    <property type="evidence" value="ECO:0007669"/>
    <property type="project" value="UniProtKB-KW"/>
</dbReference>
<dbReference type="AlphaFoldDB" id="D6Z015"/>
<reference evidence="4" key="1">
    <citation type="submission" date="2010-02" db="EMBL/GenBank/DDBJ databases">
        <title>Complete sequence of Desulfurivibrio alkaliphilus AHT2.</title>
        <authorList>
            <consortium name="US DOE Joint Genome Institute"/>
            <person name="Pitluck S."/>
            <person name="Chertkov O."/>
            <person name="Detter J.C."/>
            <person name="Han C."/>
            <person name="Tapia R."/>
            <person name="Larimer F."/>
            <person name="Land M."/>
            <person name="Hauser L."/>
            <person name="Kyrpides N."/>
            <person name="Mikhailova N."/>
            <person name="Sorokin D.Y."/>
            <person name="Muyzer G."/>
            <person name="Woyke T."/>
        </authorList>
    </citation>
    <scope>NUCLEOTIDE SEQUENCE [LARGE SCALE GENOMIC DNA]</scope>
    <source>
        <strain evidence="4">DSM 19089 / UNIQEM U267 / AHT2</strain>
    </source>
</reference>
<dbReference type="RefSeq" id="WP_013162703.1">
    <property type="nucleotide sequence ID" value="NC_014216.1"/>
</dbReference>
<name>D6Z015_DESAT</name>
<sequence>MNDEFPPVSVIIPTYNRADFLDGAMASVLAQNYPCFELLVVDDGSRDQTAEVVAAWQRRLAAKTDEPADSSVDSRPGEAMTRLLPAPGSRPSLRYLRQENRGPAAARNLGIKEARHDLLAFLDSDDRWRPGKLAAQAGAMAARPEFLLSHTEEIWWRNGRRLNQKKRHRKQGGELFARSLELCVIGMSTVMARRRLFEAVGMFDENLPCCEDYDLWLRLTARHPVLYLEQPLTEKHGGRPDQVSVQYRVGMDRFRIQAIGKLLQDGALTREQTALAQQELQRKCLIYGEGCLKHGRQQEASHYLKLAKR</sequence>
<accession>D6Z015</accession>
<dbReference type="CDD" id="cd00761">
    <property type="entry name" value="Glyco_tranf_GTA_type"/>
    <property type="match status" value="1"/>
</dbReference>
<dbReference type="Gene3D" id="3.90.550.10">
    <property type="entry name" value="Spore Coat Polysaccharide Biosynthesis Protein SpsA, Chain A"/>
    <property type="match status" value="1"/>
</dbReference>
<dbReference type="HOGENOM" id="CLU_025996_0_0_7"/>
<gene>
    <name evidence="3" type="ordered locus">DaAHT2_0466</name>
</gene>
<dbReference type="CAZy" id="GT2">
    <property type="family name" value="Glycosyltransferase Family 2"/>
</dbReference>
<protein>
    <submittedName>
        <fullName evidence="3">Glycosyl transferase family 2</fullName>
    </submittedName>
</protein>
<dbReference type="PANTHER" id="PTHR43685">
    <property type="entry name" value="GLYCOSYLTRANSFERASE"/>
    <property type="match status" value="1"/>
</dbReference>
<dbReference type="InParanoid" id="D6Z015"/>
<feature type="domain" description="Glycosyltransferase 2-like" evidence="2">
    <location>
        <begin position="9"/>
        <end position="57"/>
    </location>
</feature>
<keyword evidence="4" id="KW-1185">Reference proteome</keyword>
<dbReference type="EMBL" id="CP001940">
    <property type="protein sequence ID" value="ADH85172.1"/>
    <property type="molecule type" value="Genomic_DNA"/>
</dbReference>
<evidence type="ECO:0000313" key="3">
    <source>
        <dbReference type="EMBL" id="ADH85172.1"/>
    </source>
</evidence>
<dbReference type="eggNOG" id="COG1215">
    <property type="taxonomic scope" value="Bacteria"/>
</dbReference>
<evidence type="ECO:0000313" key="4">
    <source>
        <dbReference type="Proteomes" id="UP000001508"/>
    </source>
</evidence>
<dbReference type="KEGG" id="dak:DaAHT2_0466"/>
<dbReference type="OrthoDB" id="5291101at2"/>
<dbReference type="FunCoup" id="D6Z015">
    <property type="interactions" value="109"/>
</dbReference>
<dbReference type="Proteomes" id="UP000001508">
    <property type="component" value="Chromosome"/>
</dbReference>
<organism evidence="3 4">
    <name type="scientific">Desulfurivibrio alkaliphilus (strain DSM 19089 / UNIQEM U267 / AHT2)</name>
    <dbReference type="NCBI Taxonomy" id="589865"/>
    <lineage>
        <taxon>Bacteria</taxon>
        <taxon>Pseudomonadati</taxon>
        <taxon>Thermodesulfobacteriota</taxon>
        <taxon>Desulfobulbia</taxon>
        <taxon>Desulfobulbales</taxon>
        <taxon>Desulfobulbaceae</taxon>
        <taxon>Desulfurivibrio</taxon>
    </lineage>
</organism>
<keyword evidence="3" id="KW-0808">Transferase</keyword>
<feature type="domain" description="Glycosyltransferase 2-like" evidence="2">
    <location>
        <begin position="89"/>
        <end position="199"/>
    </location>
</feature>